<keyword evidence="4" id="KW-0479">Metal-binding</keyword>
<sequence length="327" mass="35577">MYKKLVLLTTLLAFGVVVLGAYVRLSDAGLGCPDWPGCYGRISPHHASDEIAQAVAVLPNGPVSTHKAWKEMTHRYFAGTLGLLIAIIAVWAWRKRGVLTQSPVLPVVLVGLVMFQALLGMWTVTERLKPFIVSAHLLGGMMTLALLVWLAMHQLSGVNRVDLTQAGGLRGWAGLGLLLVFSQIALGGWVSSNYAALACAGFPQCNGVWWPEMDFSHAFRLARELGMTADGAFLSREGLTAIHWVHRLGAYLILLYTGWLAFRVMRIRSMRGVAWIVVALLITQIVLGICNVLLRLPLPVAVAHNGVAALLLGAMVVLNFRLSLGRE</sequence>
<keyword evidence="8" id="KW-0350">Heme biosynthesis</keyword>
<dbReference type="GO" id="GO:0016020">
    <property type="term" value="C:membrane"/>
    <property type="evidence" value="ECO:0007669"/>
    <property type="project" value="UniProtKB-SubCell"/>
</dbReference>
<dbReference type="Pfam" id="PF02628">
    <property type="entry name" value="COX15-CtaA"/>
    <property type="match status" value="1"/>
</dbReference>
<dbReference type="AlphaFoldDB" id="S6ADG6"/>
<dbReference type="OrthoDB" id="1447144at2"/>
<proteinExistence type="predicted"/>
<dbReference type="PANTHER" id="PTHR35457:SF1">
    <property type="entry name" value="HEME A SYNTHASE"/>
    <property type="match status" value="1"/>
</dbReference>
<feature type="transmembrane region" description="Helical" evidence="12">
    <location>
        <begin position="131"/>
        <end position="151"/>
    </location>
</feature>
<dbReference type="KEGG" id="sdr:SCD_n02653"/>
<dbReference type="EMBL" id="AP013066">
    <property type="protein sequence ID" value="BAN36453.1"/>
    <property type="molecule type" value="Genomic_DNA"/>
</dbReference>
<dbReference type="PANTHER" id="PTHR35457">
    <property type="entry name" value="HEME A SYNTHASE"/>
    <property type="match status" value="1"/>
</dbReference>
<keyword evidence="7" id="KW-0408">Iron</keyword>
<reference evidence="13 14" key="1">
    <citation type="journal article" date="2012" name="Appl. Environ. Microbiol.">
        <title>Draft genome sequence of a psychrotolerant sulfur-oxidizing bacterium, Sulfuricella denitrificans skB26, and proteomic insights into cold adaptation.</title>
        <authorList>
            <person name="Watanabe T."/>
            <person name="Kojima H."/>
            <person name="Fukui M."/>
        </authorList>
    </citation>
    <scope>NUCLEOTIDE SEQUENCE [LARGE SCALE GENOMIC DNA]</scope>
    <source>
        <strain evidence="14">skB26</strain>
    </source>
</reference>
<evidence type="ECO:0000256" key="3">
    <source>
        <dbReference type="ARBA" id="ARBA00022692"/>
    </source>
</evidence>
<dbReference type="STRING" id="1163617.SCD_n02653"/>
<evidence type="ECO:0000256" key="11">
    <source>
        <dbReference type="ARBA" id="ARBA00023444"/>
    </source>
</evidence>
<dbReference type="HOGENOM" id="CLU_041525_0_0_4"/>
<keyword evidence="5 12" id="KW-1133">Transmembrane helix</keyword>
<evidence type="ECO:0000256" key="2">
    <source>
        <dbReference type="ARBA" id="ARBA00022475"/>
    </source>
</evidence>
<dbReference type="RefSeq" id="WP_009207588.1">
    <property type="nucleotide sequence ID" value="NC_022357.1"/>
</dbReference>
<dbReference type="InterPro" id="IPR050450">
    <property type="entry name" value="COX15/CtaA_HemeA_synthase"/>
</dbReference>
<dbReference type="GO" id="GO:0016491">
    <property type="term" value="F:oxidoreductase activity"/>
    <property type="evidence" value="ECO:0007669"/>
    <property type="project" value="UniProtKB-KW"/>
</dbReference>
<evidence type="ECO:0000256" key="5">
    <source>
        <dbReference type="ARBA" id="ARBA00022989"/>
    </source>
</evidence>
<feature type="transmembrane region" description="Helical" evidence="12">
    <location>
        <begin position="105"/>
        <end position="125"/>
    </location>
</feature>
<keyword evidence="9 12" id="KW-0472">Membrane</keyword>
<dbReference type="Proteomes" id="UP000015559">
    <property type="component" value="Chromosome"/>
</dbReference>
<comment type="pathway">
    <text evidence="11">Porphyrin-containing compound metabolism.</text>
</comment>
<keyword evidence="3 12" id="KW-0812">Transmembrane</keyword>
<feature type="transmembrane region" description="Helical" evidence="12">
    <location>
        <begin position="300"/>
        <end position="320"/>
    </location>
</feature>
<evidence type="ECO:0000313" key="13">
    <source>
        <dbReference type="EMBL" id="BAN36453.1"/>
    </source>
</evidence>
<keyword evidence="6" id="KW-0560">Oxidoreductase</keyword>
<feature type="transmembrane region" description="Helical" evidence="12">
    <location>
        <begin position="244"/>
        <end position="262"/>
    </location>
</feature>
<evidence type="ECO:0000256" key="1">
    <source>
        <dbReference type="ARBA" id="ARBA00004141"/>
    </source>
</evidence>
<feature type="transmembrane region" description="Helical" evidence="12">
    <location>
        <begin position="76"/>
        <end position="93"/>
    </location>
</feature>
<evidence type="ECO:0000256" key="10">
    <source>
        <dbReference type="ARBA" id="ARBA00023157"/>
    </source>
</evidence>
<dbReference type="InterPro" id="IPR003780">
    <property type="entry name" value="COX15/CtaA_fam"/>
</dbReference>
<keyword evidence="14" id="KW-1185">Reference proteome</keyword>
<protein>
    <submittedName>
        <fullName evidence="13">Cytochrome C oxidase assembly protein, AA3 subunit-controlling protein</fullName>
    </submittedName>
</protein>
<evidence type="ECO:0000256" key="4">
    <source>
        <dbReference type="ARBA" id="ARBA00022723"/>
    </source>
</evidence>
<dbReference type="GO" id="GO:0046872">
    <property type="term" value="F:metal ion binding"/>
    <property type="evidence" value="ECO:0007669"/>
    <property type="project" value="UniProtKB-KW"/>
</dbReference>
<name>S6ADG6_SULDS</name>
<evidence type="ECO:0000256" key="7">
    <source>
        <dbReference type="ARBA" id="ARBA00023004"/>
    </source>
</evidence>
<dbReference type="eggNOG" id="COG1612">
    <property type="taxonomic scope" value="Bacteria"/>
</dbReference>
<evidence type="ECO:0000256" key="8">
    <source>
        <dbReference type="ARBA" id="ARBA00023133"/>
    </source>
</evidence>
<evidence type="ECO:0000256" key="6">
    <source>
        <dbReference type="ARBA" id="ARBA00023002"/>
    </source>
</evidence>
<dbReference type="GO" id="GO:0006784">
    <property type="term" value="P:heme A biosynthetic process"/>
    <property type="evidence" value="ECO:0007669"/>
    <property type="project" value="InterPro"/>
</dbReference>
<feature type="transmembrane region" description="Helical" evidence="12">
    <location>
        <begin position="274"/>
        <end position="294"/>
    </location>
</feature>
<feature type="transmembrane region" description="Helical" evidence="12">
    <location>
        <begin position="172"/>
        <end position="190"/>
    </location>
</feature>
<gene>
    <name evidence="13" type="ORF">SCD_n02653</name>
</gene>
<comment type="subcellular location">
    <subcellularLocation>
        <location evidence="1">Membrane</location>
        <topology evidence="1">Multi-pass membrane protein</topology>
    </subcellularLocation>
</comment>
<evidence type="ECO:0000256" key="12">
    <source>
        <dbReference type="SAM" id="Phobius"/>
    </source>
</evidence>
<evidence type="ECO:0000256" key="9">
    <source>
        <dbReference type="ARBA" id="ARBA00023136"/>
    </source>
</evidence>
<evidence type="ECO:0000313" key="14">
    <source>
        <dbReference type="Proteomes" id="UP000015559"/>
    </source>
</evidence>
<organism evidence="13 14">
    <name type="scientific">Sulfuricella denitrificans (strain DSM 22764 / NBRC 105220 / skB26)</name>
    <dbReference type="NCBI Taxonomy" id="1163617"/>
    <lineage>
        <taxon>Bacteria</taxon>
        <taxon>Pseudomonadati</taxon>
        <taxon>Pseudomonadota</taxon>
        <taxon>Betaproteobacteria</taxon>
        <taxon>Nitrosomonadales</taxon>
        <taxon>Sulfuricellaceae</taxon>
        <taxon>Sulfuricella</taxon>
    </lineage>
</organism>
<keyword evidence="2" id="KW-1003">Cell membrane</keyword>
<keyword evidence="10" id="KW-1015">Disulfide bond</keyword>
<accession>S6ADG6</accession>